<evidence type="ECO:0008006" key="4">
    <source>
        <dbReference type="Google" id="ProtNLM"/>
    </source>
</evidence>
<name>A0A7Y9IA26_9ACTN</name>
<feature type="region of interest" description="Disordered" evidence="1">
    <location>
        <begin position="1"/>
        <end position="35"/>
    </location>
</feature>
<dbReference type="EMBL" id="JACCBU010000001">
    <property type="protein sequence ID" value="NYE72865.1"/>
    <property type="molecule type" value="Genomic_DNA"/>
</dbReference>
<evidence type="ECO:0000313" key="2">
    <source>
        <dbReference type="EMBL" id="NYE72865.1"/>
    </source>
</evidence>
<dbReference type="AlphaFoldDB" id="A0A7Y9IA26"/>
<evidence type="ECO:0000313" key="3">
    <source>
        <dbReference type="Proteomes" id="UP000569914"/>
    </source>
</evidence>
<dbReference type="RefSeq" id="WP_218871500.1">
    <property type="nucleotide sequence ID" value="NZ_JACCBU010000001.1"/>
</dbReference>
<dbReference type="Proteomes" id="UP000569914">
    <property type="component" value="Unassembled WGS sequence"/>
</dbReference>
<evidence type="ECO:0000256" key="1">
    <source>
        <dbReference type="SAM" id="MobiDB-lite"/>
    </source>
</evidence>
<accession>A0A7Y9IA26</accession>
<keyword evidence="3" id="KW-1185">Reference proteome</keyword>
<gene>
    <name evidence="2" type="ORF">BKA15_004194</name>
</gene>
<sequence length="175" mass="19259">MPDESSVEDQLAPGGLRQDTTSEPDHEPEPLTEAQRRTLVRLIRLAYPHPDFPDGPYQRAAEAVQDAVGPLAEGLDQLDAEAGGSFIELGDDEATAVVERIADSDFFGLVHGTVIVALYDDHEMWELLGYEGPSFDKGGYLDRGFDDLDWLPRPRIEEYTAEQRAEVVPPAGGDH</sequence>
<proteinExistence type="predicted"/>
<organism evidence="2 3">
    <name type="scientific">Microlunatus parietis</name>
    <dbReference type="NCBI Taxonomy" id="682979"/>
    <lineage>
        <taxon>Bacteria</taxon>
        <taxon>Bacillati</taxon>
        <taxon>Actinomycetota</taxon>
        <taxon>Actinomycetes</taxon>
        <taxon>Propionibacteriales</taxon>
        <taxon>Propionibacteriaceae</taxon>
        <taxon>Microlunatus</taxon>
    </lineage>
</organism>
<protein>
    <recommendedName>
        <fullName evidence="4">Gluconate 2-dehydrogenase subunit 3</fullName>
    </recommendedName>
</protein>
<reference evidence="2 3" key="1">
    <citation type="submission" date="2020-07" db="EMBL/GenBank/DDBJ databases">
        <title>Sequencing the genomes of 1000 actinobacteria strains.</title>
        <authorList>
            <person name="Klenk H.-P."/>
        </authorList>
    </citation>
    <scope>NUCLEOTIDE SEQUENCE [LARGE SCALE GENOMIC DNA]</scope>
    <source>
        <strain evidence="2 3">DSM 22083</strain>
    </source>
</reference>
<comment type="caution">
    <text evidence="2">The sequence shown here is derived from an EMBL/GenBank/DDBJ whole genome shotgun (WGS) entry which is preliminary data.</text>
</comment>